<dbReference type="GO" id="GO:0016168">
    <property type="term" value="F:chlorophyll binding"/>
    <property type="evidence" value="ECO:0007669"/>
    <property type="project" value="UniProtKB-KW"/>
</dbReference>
<evidence type="ECO:0000256" key="1">
    <source>
        <dbReference type="ARBA" id="ARBA00004229"/>
    </source>
</evidence>
<keyword evidence="6" id="KW-0732">Signal</keyword>
<evidence type="ECO:0000313" key="8">
    <source>
        <dbReference type="EMBL" id="CAD8530551.1"/>
    </source>
</evidence>
<feature type="binding site" evidence="5">
    <location>
        <position position="208"/>
    </location>
    <ligand>
        <name>chlorophyll a</name>
        <dbReference type="ChEBI" id="CHEBI:58416"/>
        <label>1</label>
    </ligand>
</feature>
<keyword evidence="5" id="KW-0148">Chlorophyll</keyword>
<keyword evidence="5" id="KW-0157">Chromophore</keyword>
<evidence type="ECO:0000313" key="7">
    <source>
        <dbReference type="EMBL" id="CAD8530550.1"/>
    </source>
</evidence>
<dbReference type="InterPro" id="IPR022796">
    <property type="entry name" value="Chloroa_b-bind"/>
</dbReference>
<feature type="chain" id="PRO_5036192179" description="Light harvesting protein" evidence="6">
    <location>
        <begin position="17"/>
        <end position="264"/>
    </location>
</feature>
<keyword evidence="2" id="KW-0150">Chloroplast</keyword>
<dbReference type="AlphaFoldDB" id="A0A6U5EJR6"/>
<dbReference type="PANTHER" id="PTHR21649">
    <property type="entry name" value="CHLOROPHYLL A/B BINDING PROTEIN"/>
    <property type="match status" value="1"/>
</dbReference>
<evidence type="ECO:0000256" key="4">
    <source>
        <dbReference type="ARBA" id="ARBA00022640"/>
    </source>
</evidence>
<gene>
    <name evidence="7" type="ORF">CLEP1334_LOCUS5802</name>
    <name evidence="8" type="ORF">CLEP1334_LOCUS5803</name>
</gene>
<feature type="binding site" evidence="5">
    <location>
        <position position="206"/>
    </location>
    <ligand>
        <name>chlorophyll a</name>
        <dbReference type="ChEBI" id="CHEBI:58416"/>
        <label>1</label>
    </ligand>
</feature>
<accession>A0A6U5EJR6</accession>
<dbReference type="SUPFAM" id="SSF103511">
    <property type="entry name" value="Chlorophyll a-b binding protein"/>
    <property type="match status" value="1"/>
</dbReference>
<feature type="binding site" evidence="5">
    <location>
        <position position="203"/>
    </location>
    <ligand>
        <name>chlorophyll a</name>
        <dbReference type="ChEBI" id="CHEBI:58416"/>
        <label>1</label>
    </ligand>
</feature>
<dbReference type="GO" id="GO:0009765">
    <property type="term" value="P:photosynthesis, light harvesting"/>
    <property type="evidence" value="ECO:0007669"/>
    <property type="project" value="InterPro"/>
</dbReference>
<name>A0A6U5EJR6_9EUKA</name>
<dbReference type="GO" id="GO:0009507">
    <property type="term" value="C:chloroplast"/>
    <property type="evidence" value="ECO:0007669"/>
    <property type="project" value="UniProtKB-SubCell"/>
</dbReference>
<reference evidence="8" key="1">
    <citation type="submission" date="2021-01" db="EMBL/GenBank/DDBJ databases">
        <authorList>
            <person name="Corre E."/>
            <person name="Pelletier E."/>
            <person name="Niang G."/>
            <person name="Scheremetjew M."/>
            <person name="Finn R."/>
            <person name="Kale V."/>
            <person name="Holt S."/>
            <person name="Cochrane G."/>
            <person name="Meng A."/>
            <person name="Brown T."/>
            <person name="Cohen L."/>
        </authorList>
    </citation>
    <scope>NUCLEOTIDE SEQUENCE</scope>
    <source>
        <strain evidence="8">RCC1130</strain>
    </source>
</reference>
<dbReference type="EMBL" id="HBER01011653">
    <property type="protein sequence ID" value="CAD8530551.1"/>
    <property type="molecule type" value="Transcribed_RNA"/>
</dbReference>
<evidence type="ECO:0000256" key="6">
    <source>
        <dbReference type="SAM" id="SignalP"/>
    </source>
</evidence>
<feature type="binding site" description="axial binding residue" evidence="5">
    <location>
        <position position="80"/>
    </location>
    <ligand>
        <name>chlorophyll b</name>
        <dbReference type="ChEBI" id="CHEBI:61721"/>
        <label>1</label>
    </ligand>
    <ligandPart>
        <name>Mg</name>
        <dbReference type="ChEBI" id="CHEBI:25107"/>
    </ligandPart>
</feature>
<evidence type="ECO:0000256" key="3">
    <source>
        <dbReference type="ARBA" id="ARBA00022531"/>
    </source>
</evidence>
<dbReference type="GO" id="GO:0016020">
    <property type="term" value="C:membrane"/>
    <property type="evidence" value="ECO:0007669"/>
    <property type="project" value="InterPro"/>
</dbReference>
<evidence type="ECO:0000256" key="2">
    <source>
        <dbReference type="ARBA" id="ARBA00022528"/>
    </source>
</evidence>
<evidence type="ECO:0000256" key="5">
    <source>
        <dbReference type="PIRSR" id="PIRSR601344-1"/>
    </source>
</evidence>
<dbReference type="EMBL" id="HBER01011652">
    <property type="protein sequence ID" value="CAD8530550.1"/>
    <property type="molecule type" value="Transcribed_RNA"/>
</dbReference>
<organism evidence="8">
    <name type="scientific">Calcidiscus leptoporus</name>
    <dbReference type="NCBI Taxonomy" id="127549"/>
    <lineage>
        <taxon>Eukaryota</taxon>
        <taxon>Haptista</taxon>
        <taxon>Haptophyta</taxon>
        <taxon>Prymnesiophyceae</taxon>
        <taxon>Coccolithales</taxon>
        <taxon>Calcidiscaceae</taxon>
        <taxon>Calcidiscus</taxon>
    </lineage>
</organism>
<dbReference type="Pfam" id="PF00504">
    <property type="entry name" value="Chloroa_b-bind"/>
    <property type="match status" value="1"/>
</dbReference>
<dbReference type="InterPro" id="IPR001344">
    <property type="entry name" value="Chloro_AB-bd_pln"/>
</dbReference>
<protein>
    <recommendedName>
        <fullName evidence="9">Light harvesting protein</fullName>
    </recommendedName>
</protein>
<proteinExistence type="predicted"/>
<feature type="binding site" evidence="5">
    <location>
        <position position="78"/>
    </location>
    <ligand>
        <name>chlorophyll a</name>
        <dbReference type="ChEBI" id="CHEBI:58416"/>
        <label>1</label>
    </ligand>
</feature>
<keyword evidence="4" id="KW-0934">Plastid</keyword>
<feature type="signal peptide" evidence="6">
    <location>
        <begin position="1"/>
        <end position="16"/>
    </location>
</feature>
<feature type="binding site" evidence="5">
    <location>
        <position position="75"/>
    </location>
    <ligand>
        <name>chlorophyll a</name>
        <dbReference type="ChEBI" id="CHEBI:58416"/>
        <label>1</label>
    </ligand>
</feature>
<evidence type="ECO:0008006" key="9">
    <source>
        <dbReference type="Google" id="ProtNLM"/>
    </source>
</evidence>
<dbReference type="Gene3D" id="1.10.3460.10">
    <property type="entry name" value="Chlorophyll a/b binding protein domain"/>
    <property type="match status" value="1"/>
</dbReference>
<comment type="subcellular location">
    <subcellularLocation>
        <location evidence="1">Plastid</location>
        <location evidence="1">Chloroplast</location>
    </subcellularLocation>
</comment>
<sequence>MLSLVPSSLAFAPTLAVRTAPAASVNVRMDSISDLKNLAVEANPVLGFWDPMNLIEYDQFQQGEAATVGFLRQAEIKHGRVAMAAFVGYCVQANGVYFPWKLTGDLSFSEVAAAGSPPDQWDALPSASKLQILGFVGLLEIISESTYILDLSGEKHYMRGGKPGYFPKINTWCPHPVPFEFWDPFGFTTKLTPEKKAKSLVAEVNNGRLAMLGIMGFMAESKVPGSVPALGGLIKPYAGEVMAPFSQTNIDLPFVKEMLAAGSF</sequence>
<keyword evidence="3" id="KW-0602">Photosynthesis</keyword>